<protein>
    <submittedName>
        <fullName evidence="1">Uncharacterized protein</fullName>
    </submittedName>
</protein>
<name>A0ACB0JV53_TRIPR</name>
<sequence length="107" mass="11987">MQAIKSISTEGNLCKSLRDHRAINLLNSRHMKTNEYMPTMVVVGKIKAANIMYLRLSMVSFTGASTSTLQLKDQGCDFWVIHNGVFLSLVSFVMFPSHCLGMLLYAL</sequence>
<evidence type="ECO:0000313" key="1">
    <source>
        <dbReference type="EMBL" id="CAJ2647729.1"/>
    </source>
</evidence>
<gene>
    <name evidence="1" type="ORF">MILVUS5_LOCUS16190</name>
</gene>
<organism evidence="1 2">
    <name type="scientific">Trifolium pratense</name>
    <name type="common">Red clover</name>
    <dbReference type="NCBI Taxonomy" id="57577"/>
    <lineage>
        <taxon>Eukaryota</taxon>
        <taxon>Viridiplantae</taxon>
        <taxon>Streptophyta</taxon>
        <taxon>Embryophyta</taxon>
        <taxon>Tracheophyta</taxon>
        <taxon>Spermatophyta</taxon>
        <taxon>Magnoliopsida</taxon>
        <taxon>eudicotyledons</taxon>
        <taxon>Gunneridae</taxon>
        <taxon>Pentapetalae</taxon>
        <taxon>rosids</taxon>
        <taxon>fabids</taxon>
        <taxon>Fabales</taxon>
        <taxon>Fabaceae</taxon>
        <taxon>Papilionoideae</taxon>
        <taxon>50 kb inversion clade</taxon>
        <taxon>NPAAA clade</taxon>
        <taxon>Hologalegina</taxon>
        <taxon>IRL clade</taxon>
        <taxon>Trifolieae</taxon>
        <taxon>Trifolium</taxon>
    </lineage>
</organism>
<comment type="caution">
    <text evidence="1">The sequence shown here is derived from an EMBL/GenBank/DDBJ whole genome shotgun (WGS) entry which is preliminary data.</text>
</comment>
<evidence type="ECO:0000313" key="2">
    <source>
        <dbReference type="Proteomes" id="UP001177021"/>
    </source>
</evidence>
<dbReference type="EMBL" id="CASHSV030000109">
    <property type="protein sequence ID" value="CAJ2647729.1"/>
    <property type="molecule type" value="Genomic_DNA"/>
</dbReference>
<keyword evidence="2" id="KW-1185">Reference proteome</keyword>
<accession>A0ACB0JV53</accession>
<dbReference type="Proteomes" id="UP001177021">
    <property type="component" value="Unassembled WGS sequence"/>
</dbReference>
<proteinExistence type="predicted"/>
<reference evidence="1" key="1">
    <citation type="submission" date="2023-10" db="EMBL/GenBank/DDBJ databases">
        <authorList>
            <person name="Rodriguez Cubillos JULIANA M."/>
            <person name="De Vega J."/>
        </authorList>
    </citation>
    <scope>NUCLEOTIDE SEQUENCE</scope>
</reference>